<evidence type="ECO:0000313" key="2">
    <source>
        <dbReference type="Proteomes" id="UP000184275"/>
    </source>
</evidence>
<protein>
    <submittedName>
        <fullName evidence="1">Uncharacterized protein</fullName>
    </submittedName>
</protein>
<sequence>MTKSVIPFRFLVFFGIFRGFRHEHQKESIFSRMNDLHLDESKDIHADGGRIVRTTTLAQSVGQAALCAMRTEEGEAFADPEEGVPWFGQILGLPSTHLDIAVSIIRDRLEGIRGVRKVDSVEIRMPADVKPGIMRNIGGRVRLTAEDGSTATEEF</sequence>
<organism evidence="1 2">
    <name type="scientific">Fibrobacter intestinalis</name>
    <dbReference type="NCBI Taxonomy" id="28122"/>
    <lineage>
        <taxon>Bacteria</taxon>
        <taxon>Pseudomonadati</taxon>
        <taxon>Fibrobacterota</taxon>
        <taxon>Fibrobacteria</taxon>
        <taxon>Fibrobacterales</taxon>
        <taxon>Fibrobacteraceae</taxon>
        <taxon>Fibrobacter</taxon>
    </lineage>
</organism>
<proteinExistence type="predicted"/>
<dbReference type="Pfam" id="PF10934">
    <property type="entry name" value="Sheath_initiator"/>
    <property type="match status" value="1"/>
</dbReference>
<evidence type="ECO:0000313" key="1">
    <source>
        <dbReference type="EMBL" id="SHK72497.1"/>
    </source>
</evidence>
<dbReference type="Proteomes" id="UP000184275">
    <property type="component" value="Unassembled WGS sequence"/>
</dbReference>
<dbReference type="InterPro" id="IPR020288">
    <property type="entry name" value="Sheath_initiator"/>
</dbReference>
<reference evidence="2" key="1">
    <citation type="submission" date="2016-11" db="EMBL/GenBank/DDBJ databases">
        <authorList>
            <person name="Varghese N."/>
            <person name="Submissions S."/>
        </authorList>
    </citation>
    <scope>NUCLEOTIDE SEQUENCE [LARGE SCALE GENOMIC DNA]</scope>
    <source>
        <strain evidence="2">UWOS</strain>
    </source>
</reference>
<accession>A0A1M6UTH8</accession>
<dbReference type="RefSeq" id="WP_073304431.1">
    <property type="nucleotide sequence ID" value="NZ_FRAW01000015.1"/>
</dbReference>
<gene>
    <name evidence="1" type="ORF">SAMN05720469_11555</name>
</gene>
<dbReference type="EMBL" id="FRAW01000015">
    <property type="protein sequence ID" value="SHK72497.1"/>
    <property type="molecule type" value="Genomic_DNA"/>
</dbReference>
<keyword evidence="2" id="KW-1185">Reference proteome</keyword>
<dbReference type="AlphaFoldDB" id="A0A1M6UTH8"/>
<name>A0A1M6UTH8_9BACT</name>